<comment type="caution">
    <text evidence="1">The sequence shown here is derived from an EMBL/GenBank/DDBJ whole genome shotgun (WGS) entry which is preliminary data.</text>
</comment>
<organism evidence="1 2">
    <name type="scientific">Pseudomonas amygdali pv. lachrymans</name>
    <name type="common">Pseudomonas syringae pv. lachrymans</name>
    <dbReference type="NCBI Taxonomy" id="53707"/>
    <lineage>
        <taxon>Bacteria</taxon>
        <taxon>Pseudomonadati</taxon>
        <taxon>Pseudomonadota</taxon>
        <taxon>Gammaproteobacteria</taxon>
        <taxon>Pseudomonadales</taxon>
        <taxon>Pseudomonadaceae</taxon>
        <taxon>Pseudomonas</taxon>
        <taxon>Pseudomonas amygdali</taxon>
    </lineage>
</organism>
<protein>
    <recommendedName>
        <fullName evidence="3">DUF3077 domain-containing protein</fullName>
    </recommendedName>
</protein>
<evidence type="ECO:0000313" key="1">
    <source>
        <dbReference type="EMBL" id="KPC18437.1"/>
    </source>
</evidence>
<dbReference type="EMBL" id="LGLK01000053">
    <property type="protein sequence ID" value="KPC18437.1"/>
    <property type="molecule type" value="Genomic_DNA"/>
</dbReference>
<evidence type="ECO:0000313" key="2">
    <source>
        <dbReference type="Proteomes" id="UP000037943"/>
    </source>
</evidence>
<dbReference type="Proteomes" id="UP000037943">
    <property type="component" value="Unassembled WGS sequence"/>
</dbReference>
<sequence>MLTDCINKLTLQAGMNDDSSAAWAAHYLGDMVKAIIDDVTTSLQFPTEDRP</sequence>
<gene>
    <name evidence="1" type="ORF">AC499_3749</name>
</gene>
<reference evidence="1 2" key="1">
    <citation type="submission" date="2015-10" db="EMBL/GenBank/DDBJ databases">
        <title>Comparative genomics and high-throughput reverse genetic screens identify a new phytobacterial MAMP and an Arabidopsis receptor required for immune elicitation.</title>
        <authorList>
            <person name="Mott G.A."/>
            <person name="Thakur S."/>
            <person name="Wang P.W."/>
            <person name="Desveaux D."/>
            <person name="Guttman D.S."/>
        </authorList>
    </citation>
    <scope>NUCLEOTIDE SEQUENCE [LARGE SCALE GENOMIC DNA]</scope>
    <source>
        <strain evidence="1 2">107</strain>
    </source>
</reference>
<evidence type="ECO:0008006" key="3">
    <source>
        <dbReference type="Google" id="ProtNLM"/>
    </source>
</evidence>
<accession>A0ABR5KVC0</accession>
<name>A0ABR5KVC0_PSEAV</name>
<dbReference type="InterPro" id="IPR021427">
    <property type="entry name" value="DUF3077"/>
</dbReference>
<keyword evidence="2" id="KW-1185">Reference proteome</keyword>
<proteinExistence type="predicted"/>
<dbReference type="Pfam" id="PF11275">
    <property type="entry name" value="DUF3077"/>
    <property type="match status" value="1"/>
</dbReference>